<dbReference type="Proteomes" id="UP000197138">
    <property type="component" value="Unassembled WGS sequence"/>
</dbReference>
<evidence type="ECO:0000313" key="3">
    <source>
        <dbReference type="Proteomes" id="UP000197138"/>
    </source>
</evidence>
<sequence length="68" mass="7191">MVVVVVALMACRRGESRLAEKEPKVKGERDGEVDGDDGDEDEDNGDGDDGAEEAEDGDENGRGCYGDS</sequence>
<dbReference type="EMBL" id="MTKT01005034">
    <property type="protein sequence ID" value="OWM68216.1"/>
    <property type="molecule type" value="Genomic_DNA"/>
</dbReference>
<gene>
    <name evidence="2" type="ORF">CDL15_Pgr004698</name>
</gene>
<reference evidence="3" key="1">
    <citation type="journal article" date="2017" name="Plant J.">
        <title>The pomegranate (Punica granatum L.) genome and the genomics of punicalagin biosynthesis.</title>
        <authorList>
            <person name="Qin G."/>
            <person name="Xu C."/>
            <person name="Ming R."/>
            <person name="Tang H."/>
            <person name="Guyot R."/>
            <person name="Kramer E.M."/>
            <person name="Hu Y."/>
            <person name="Yi X."/>
            <person name="Qi Y."/>
            <person name="Xu X."/>
            <person name="Gao Z."/>
            <person name="Pan H."/>
            <person name="Jian J."/>
            <person name="Tian Y."/>
            <person name="Yue Z."/>
            <person name="Xu Y."/>
        </authorList>
    </citation>
    <scope>NUCLEOTIDE SEQUENCE [LARGE SCALE GENOMIC DNA]</scope>
    <source>
        <strain evidence="3">cv. Dabenzi</strain>
    </source>
</reference>
<organism evidence="2 3">
    <name type="scientific">Punica granatum</name>
    <name type="common">Pomegranate</name>
    <dbReference type="NCBI Taxonomy" id="22663"/>
    <lineage>
        <taxon>Eukaryota</taxon>
        <taxon>Viridiplantae</taxon>
        <taxon>Streptophyta</taxon>
        <taxon>Embryophyta</taxon>
        <taxon>Tracheophyta</taxon>
        <taxon>Spermatophyta</taxon>
        <taxon>Magnoliopsida</taxon>
        <taxon>eudicotyledons</taxon>
        <taxon>Gunneridae</taxon>
        <taxon>Pentapetalae</taxon>
        <taxon>rosids</taxon>
        <taxon>malvids</taxon>
        <taxon>Myrtales</taxon>
        <taxon>Lythraceae</taxon>
        <taxon>Punica</taxon>
    </lineage>
</organism>
<protein>
    <submittedName>
        <fullName evidence="2">Uncharacterized protein</fullName>
    </submittedName>
</protein>
<feature type="region of interest" description="Disordered" evidence="1">
    <location>
        <begin position="14"/>
        <end position="68"/>
    </location>
</feature>
<feature type="compositionally biased region" description="Acidic residues" evidence="1">
    <location>
        <begin position="33"/>
        <end position="58"/>
    </location>
</feature>
<name>A0A218W6F5_PUNGR</name>
<accession>A0A218W6F5</accession>
<comment type="caution">
    <text evidence="2">The sequence shown here is derived from an EMBL/GenBank/DDBJ whole genome shotgun (WGS) entry which is preliminary data.</text>
</comment>
<dbReference type="AlphaFoldDB" id="A0A218W6F5"/>
<proteinExistence type="predicted"/>
<evidence type="ECO:0000256" key="1">
    <source>
        <dbReference type="SAM" id="MobiDB-lite"/>
    </source>
</evidence>
<feature type="compositionally biased region" description="Basic and acidic residues" evidence="1">
    <location>
        <begin position="14"/>
        <end position="32"/>
    </location>
</feature>
<evidence type="ECO:0000313" key="2">
    <source>
        <dbReference type="EMBL" id="OWM68216.1"/>
    </source>
</evidence>